<keyword evidence="5" id="KW-1185">Reference proteome</keyword>
<organism evidence="4 5">
    <name type="scientific">Paenibacillus provencensis</name>
    <dbReference type="NCBI Taxonomy" id="441151"/>
    <lineage>
        <taxon>Bacteria</taxon>
        <taxon>Bacillati</taxon>
        <taxon>Bacillota</taxon>
        <taxon>Bacilli</taxon>
        <taxon>Bacillales</taxon>
        <taxon>Paenibacillaceae</taxon>
        <taxon>Paenibacillus</taxon>
    </lineage>
</organism>
<feature type="domain" description="ABC transporter" evidence="3">
    <location>
        <begin position="4"/>
        <end position="263"/>
    </location>
</feature>
<gene>
    <name evidence="4" type="primary">abc-f</name>
    <name evidence="4" type="ORF">ACFQ3J_17110</name>
</gene>
<evidence type="ECO:0000256" key="1">
    <source>
        <dbReference type="ARBA" id="ARBA00022741"/>
    </source>
</evidence>
<accession>A0ABW3PRP7</accession>
<reference evidence="5" key="1">
    <citation type="journal article" date="2019" name="Int. J. Syst. Evol. Microbiol.">
        <title>The Global Catalogue of Microorganisms (GCM) 10K type strain sequencing project: providing services to taxonomists for standard genome sequencing and annotation.</title>
        <authorList>
            <consortium name="The Broad Institute Genomics Platform"/>
            <consortium name="The Broad Institute Genome Sequencing Center for Infectious Disease"/>
            <person name="Wu L."/>
            <person name="Ma J."/>
        </authorList>
    </citation>
    <scope>NUCLEOTIDE SEQUENCE [LARGE SCALE GENOMIC DNA]</scope>
    <source>
        <strain evidence="5">CCUG 53519</strain>
    </source>
</reference>
<comment type="caution">
    <text evidence="4">The sequence shown here is derived from an EMBL/GenBank/DDBJ whole genome shotgun (WGS) entry which is preliminary data.</text>
</comment>
<evidence type="ECO:0000313" key="5">
    <source>
        <dbReference type="Proteomes" id="UP001597169"/>
    </source>
</evidence>
<dbReference type="InterPro" id="IPR003593">
    <property type="entry name" value="AAA+_ATPase"/>
</dbReference>
<evidence type="ECO:0000256" key="2">
    <source>
        <dbReference type="ARBA" id="ARBA00022840"/>
    </source>
</evidence>
<dbReference type="InterPro" id="IPR051309">
    <property type="entry name" value="ABCF_ATPase"/>
</dbReference>
<sequence length="552" mass="62556">MIIMNGQNIQKYHGANRVLADVTIEVHEGEKVGLIGANGSGKSTLLSLIARLEKPDDGMLTVKKEARVGYLPQIPVAFEKLTVYEVLSHGFSRLADCRQKMSRMEQRMSDPAAAADPDSLERLLHKYAVLQEEYERGGGYEIDASIDQVATGLGIMKFMYTRPFDTLSGGEKTRIVLASQLIMKPELLLLDEPTNHLDLKGMEWLEQFLRQYSGACIIVSHDRFFLDRVVTKIVEIEDGEASTFLSSYTGYVRMKEERVLQQFAEYQEQQKQVKKMKETIRQLEEWGRIGGNEKFFKRAASIRKALARIEQVKRPVLNPKHASFDLGTRDRSGQVVLLFEALCKQFADKRILQDVEGMIEFRDKIALLGTNGSGKSTFFKLLLGDEQADEGYIEWGSGVTIGYLAQQEERKAPKKTVLEFFREEAGMEEGAARGILAKYMFYGPDVFREIGKLSGGEWSRLRLAVLVNNKPNVLLLDEPTNHLDISSREALEEALEDYQGTVLAISHDRYFINRLAGKVWELHEGALKVYLGNYDYYAEKKKEKEDGASFVT</sequence>
<dbReference type="InterPro" id="IPR032781">
    <property type="entry name" value="ABC_tran_Xtn"/>
</dbReference>
<dbReference type="InterPro" id="IPR027417">
    <property type="entry name" value="P-loop_NTPase"/>
</dbReference>
<dbReference type="NCBIfam" id="NF000355">
    <property type="entry name" value="ribo_prot_ABC_F"/>
    <property type="match status" value="1"/>
</dbReference>
<keyword evidence="2" id="KW-0067">ATP-binding</keyword>
<keyword evidence="1" id="KW-0547">Nucleotide-binding</keyword>
<dbReference type="Pfam" id="PF00005">
    <property type="entry name" value="ABC_tran"/>
    <property type="match status" value="2"/>
</dbReference>
<evidence type="ECO:0000259" key="3">
    <source>
        <dbReference type="PROSITE" id="PS50893"/>
    </source>
</evidence>
<dbReference type="Proteomes" id="UP001597169">
    <property type="component" value="Unassembled WGS sequence"/>
</dbReference>
<dbReference type="EMBL" id="JBHTKX010000002">
    <property type="protein sequence ID" value="MFD1129889.1"/>
    <property type="molecule type" value="Genomic_DNA"/>
</dbReference>
<dbReference type="Pfam" id="PF12848">
    <property type="entry name" value="ABC_tran_Xtn"/>
    <property type="match status" value="1"/>
</dbReference>
<dbReference type="CDD" id="cd03221">
    <property type="entry name" value="ABCF_EF-3"/>
    <property type="match status" value="2"/>
</dbReference>
<dbReference type="InterPro" id="IPR017871">
    <property type="entry name" value="ABC_transporter-like_CS"/>
</dbReference>
<proteinExistence type="predicted"/>
<evidence type="ECO:0000313" key="4">
    <source>
        <dbReference type="EMBL" id="MFD1129889.1"/>
    </source>
</evidence>
<name>A0ABW3PRP7_9BACL</name>
<dbReference type="PANTHER" id="PTHR42855">
    <property type="entry name" value="ABC TRANSPORTER ATP-BINDING SUBUNIT"/>
    <property type="match status" value="1"/>
</dbReference>
<dbReference type="SUPFAM" id="SSF52540">
    <property type="entry name" value="P-loop containing nucleoside triphosphate hydrolases"/>
    <property type="match status" value="2"/>
</dbReference>
<dbReference type="PROSITE" id="PS00211">
    <property type="entry name" value="ABC_TRANSPORTER_1"/>
    <property type="match status" value="2"/>
</dbReference>
<dbReference type="Gene3D" id="3.40.50.300">
    <property type="entry name" value="P-loop containing nucleotide triphosphate hydrolases"/>
    <property type="match status" value="2"/>
</dbReference>
<feature type="domain" description="ABC transporter" evidence="3">
    <location>
        <begin position="337"/>
        <end position="549"/>
    </location>
</feature>
<dbReference type="PANTHER" id="PTHR42855:SF2">
    <property type="entry name" value="DRUG RESISTANCE ABC TRANSPORTER,ATP-BINDING PROTEIN"/>
    <property type="match status" value="1"/>
</dbReference>
<protein>
    <submittedName>
        <fullName evidence="4">Ribosomal protection-like ABC-F family protein</fullName>
    </submittedName>
</protein>
<dbReference type="PROSITE" id="PS50893">
    <property type="entry name" value="ABC_TRANSPORTER_2"/>
    <property type="match status" value="2"/>
</dbReference>
<dbReference type="RefSeq" id="WP_379293489.1">
    <property type="nucleotide sequence ID" value="NZ_JBHTKX010000002.1"/>
</dbReference>
<dbReference type="SMART" id="SM00382">
    <property type="entry name" value="AAA"/>
    <property type="match status" value="2"/>
</dbReference>
<dbReference type="InterPro" id="IPR003439">
    <property type="entry name" value="ABC_transporter-like_ATP-bd"/>
</dbReference>